<reference evidence="2" key="1">
    <citation type="submission" date="2021-01" db="EMBL/GenBank/DDBJ databases">
        <authorList>
            <person name="Corre E."/>
            <person name="Pelletier E."/>
            <person name="Niang G."/>
            <person name="Scheremetjew M."/>
            <person name="Finn R."/>
            <person name="Kale V."/>
            <person name="Holt S."/>
            <person name="Cochrane G."/>
            <person name="Meng A."/>
            <person name="Brown T."/>
            <person name="Cohen L."/>
        </authorList>
    </citation>
    <scope>NUCLEOTIDE SEQUENCE</scope>
    <source>
        <strain evidence="2">CCMP281</strain>
    </source>
</reference>
<proteinExistence type="predicted"/>
<organism evidence="2">
    <name type="scientific">Haptolina ericina</name>
    <dbReference type="NCBI Taxonomy" id="156174"/>
    <lineage>
        <taxon>Eukaryota</taxon>
        <taxon>Haptista</taxon>
        <taxon>Haptophyta</taxon>
        <taxon>Prymnesiophyceae</taxon>
        <taxon>Prymnesiales</taxon>
        <taxon>Prymnesiaceae</taxon>
        <taxon>Haptolina</taxon>
    </lineage>
</organism>
<gene>
    <name evidence="2" type="ORF">HERI1096_LOCUS40116</name>
</gene>
<feature type="region of interest" description="Disordered" evidence="1">
    <location>
        <begin position="1"/>
        <end position="49"/>
    </location>
</feature>
<dbReference type="EMBL" id="HBHX01072531">
    <property type="protein sequence ID" value="CAE0153635.1"/>
    <property type="molecule type" value="Transcribed_RNA"/>
</dbReference>
<protein>
    <submittedName>
        <fullName evidence="2">Uncharacterized protein</fullName>
    </submittedName>
</protein>
<evidence type="ECO:0000256" key="1">
    <source>
        <dbReference type="SAM" id="MobiDB-lite"/>
    </source>
</evidence>
<name>A0A7S3FKN8_9EUKA</name>
<sequence>MANFDRLRPPDPLANKRGGPDGLDAEAGADDGPPVQEAEPPPQEEVEVEERFEELRVNADDDDGPPKGPSVAAALQEACVELGYDADNKKRKELIGKLHGCEGDKDFPGDILALVIAKTSKKKHEVLDELREQVTAVLEAMREAIHQAEQEQYKKDAPIREKLKEMALCPAGFDWHRDGCGWRCNGGSHYMSNEDLGF</sequence>
<dbReference type="AlphaFoldDB" id="A0A7S3FKN8"/>
<evidence type="ECO:0000313" key="2">
    <source>
        <dbReference type="EMBL" id="CAE0153635.1"/>
    </source>
</evidence>
<accession>A0A7S3FKN8</accession>